<name>W8GS33_9MOLU</name>
<dbReference type="KEGG" id="hcr:X271_00141"/>
<proteinExistence type="predicted"/>
<evidence type="ECO:0000256" key="1">
    <source>
        <dbReference type="SAM" id="Coils"/>
    </source>
</evidence>
<dbReference type="STRING" id="1427984.X271_00141"/>
<dbReference type="HOGENOM" id="CLU_1400248_0_0_14"/>
<accession>W8GS33</accession>
<organism evidence="2 3">
    <name type="scientific">Candidatus Hepatoplasma crinochetorum Av</name>
    <dbReference type="NCBI Taxonomy" id="1427984"/>
    <lineage>
        <taxon>Bacteria</taxon>
        <taxon>Bacillati</taxon>
        <taxon>Mycoplasmatota</taxon>
        <taxon>Mollicutes</taxon>
        <taxon>Candidatus Hepatoplasmataceae</taxon>
        <taxon>Candidatus Hepatoplasma</taxon>
    </lineage>
</organism>
<evidence type="ECO:0000313" key="2">
    <source>
        <dbReference type="EMBL" id="AHK22250.1"/>
    </source>
</evidence>
<dbReference type="RefSeq" id="WP_025208550.1">
    <property type="nucleotide sequence ID" value="NZ_CP006932.1"/>
</dbReference>
<sequence length="194" mass="23219">MFFKIKFLKKIKNSPDNNSSVEANTENNKKIWKLKKNVKNYFSSDDLVKHLKKELKDKDEEISKFKKEIKELKTILDKNNKLKLITNKNINNEILLNIFILLNLTKKSIIKDNSYYYKNLKKIIDYFKINNNLDLDFESEKESNNLIYLEILNLFEDFNFISNVGDELNINYKRIVSIDTLKTIEFLIYDKEDL</sequence>
<dbReference type="AlphaFoldDB" id="W8GS33"/>
<keyword evidence="3" id="KW-1185">Reference proteome</keyword>
<gene>
    <name evidence="2" type="ORF">X271_00141</name>
</gene>
<feature type="coiled-coil region" evidence="1">
    <location>
        <begin position="48"/>
        <end position="75"/>
    </location>
</feature>
<reference evidence="2 3" key="1">
    <citation type="journal article" date="2014" name="Genome Biol. Evol.">
        <title>Phylogenomics of "Candidatus Hepatoplasma crinochetorum," a Lineage of Mollicutes Associated with Noninsect Arthropods.</title>
        <authorList>
            <person name="Leclercq S."/>
            <person name="Dittmer J."/>
            <person name="Bouchon D."/>
            <person name="Cordaux R."/>
        </authorList>
    </citation>
    <scope>NUCLEOTIDE SEQUENCE [LARGE SCALE GENOMIC DNA]</scope>
    <source>
        <strain evidence="2 3">Av</strain>
    </source>
</reference>
<evidence type="ECO:0000313" key="3">
    <source>
        <dbReference type="Proteomes" id="UP000019450"/>
    </source>
</evidence>
<dbReference type="Proteomes" id="UP000019450">
    <property type="component" value="Chromosome"/>
</dbReference>
<dbReference type="EMBL" id="CP006932">
    <property type="protein sequence ID" value="AHK22250.1"/>
    <property type="molecule type" value="Genomic_DNA"/>
</dbReference>
<keyword evidence="1" id="KW-0175">Coiled coil</keyword>
<protein>
    <submittedName>
        <fullName evidence="2">Uncharacterized protein</fullName>
    </submittedName>
</protein>